<dbReference type="Proteomes" id="UP001642464">
    <property type="component" value="Unassembled WGS sequence"/>
</dbReference>
<dbReference type="SUPFAM" id="SSF47769">
    <property type="entry name" value="SAM/Pointed domain"/>
    <property type="match status" value="1"/>
</dbReference>
<keyword evidence="13" id="KW-1185">Reference proteome</keyword>
<feature type="compositionally biased region" description="Basic residues" evidence="8">
    <location>
        <begin position="1308"/>
        <end position="1325"/>
    </location>
</feature>
<protein>
    <submittedName>
        <fullName evidence="12">Uncharacterized protein</fullName>
    </submittedName>
</protein>
<feature type="transmembrane region" description="Helical" evidence="9">
    <location>
        <begin position="734"/>
        <end position="752"/>
    </location>
</feature>
<evidence type="ECO:0000256" key="1">
    <source>
        <dbReference type="ARBA" id="ARBA00004141"/>
    </source>
</evidence>
<evidence type="ECO:0000256" key="8">
    <source>
        <dbReference type="SAM" id="MobiDB-lite"/>
    </source>
</evidence>
<feature type="compositionally biased region" description="Basic and acidic residues" evidence="8">
    <location>
        <begin position="1423"/>
        <end position="1433"/>
    </location>
</feature>
<feature type="compositionally biased region" description="Basic and acidic residues" evidence="8">
    <location>
        <begin position="7"/>
        <end position="36"/>
    </location>
</feature>
<keyword evidence="7" id="KW-0175">Coiled coil</keyword>
<proteinExistence type="predicted"/>
<feature type="domain" description="EGF-like" evidence="10">
    <location>
        <begin position="605"/>
        <end position="648"/>
    </location>
</feature>
<dbReference type="PROSITE" id="PS50259">
    <property type="entry name" value="G_PROTEIN_RECEP_F3_4"/>
    <property type="match status" value="1"/>
</dbReference>
<keyword evidence="3 9" id="KW-1133">Transmembrane helix</keyword>
<feature type="domain" description="G-protein coupled receptors family 3 profile" evidence="11">
    <location>
        <begin position="780"/>
        <end position="918"/>
    </location>
</feature>
<feature type="coiled-coil region" evidence="7">
    <location>
        <begin position="1105"/>
        <end position="1165"/>
    </location>
</feature>
<evidence type="ECO:0000259" key="10">
    <source>
        <dbReference type="PROSITE" id="PS50026"/>
    </source>
</evidence>
<evidence type="ECO:0000256" key="5">
    <source>
        <dbReference type="ARBA" id="ARBA00023180"/>
    </source>
</evidence>
<feature type="compositionally biased region" description="Basic and acidic residues" evidence="8">
    <location>
        <begin position="1381"/>
        <end position="1391"/>
    </location>
</feature>
<comment type="caution">
    <text evidence="12">The sequence shown here is derived from an EMBL/GenBank/DDBJ whole genome shotgun (WGS) entry which is preliminary data.</text>
</comment>
<keyword evidence="6" id="KW-1015">Disulfide bond</keyword>
<dbReference type="CDD" id="cd09487">
    <property type="entry name" value="SAM_superfamily"/>
    <property type="match status" value="1"/>
</dbReference>
<dbReference type="InterPro" id="IPR017978">
    <property type="entry name" value="GPCR_3_C"/>
</dbReference>
<feature type="transmembrane region" description="Helical" evidence="9">
    <location>
        <begin position="702"/>
        <end position="722"/>
    </location>
</feature>
<dbReference type="PROSITE" id="PS00022">
    <property type="entry name" value="EGF_1"/>
    <property type="match status" value="1"/>
</dbReference>
<organism evidence="12 13">
    <name type="scientific">Durusdinium trenchii</name>
    <dbReference type="NCBI Taxonomy" id="1381693"/>
    <lineage>
        <taxon>Eukaryota</taxon>
        <taxon>Sar</taxon>
        <taxon>Alveolata</taxon>
        <taxon>Dinophyceae</taxon>
        <taxon>Suessiales</taxon>
        <taxon>Symbiodiniaceae</taxon>
        <taxon>Durusdinium</taxon>
    </lineage>
</organism>
<gene>
    <name evidence="12" type="ORF">SCF082_LOCUS1171</name>
</gene>
<feature type="region of interest" description="Disordered" evidence="8">
    <location>
        <begin position="1"/>
        <end position="43"/>
    </location>
</feature>
<dbReference type="InterPro" id="IPR000742">
    <property type="entry name" value="EGF"/>
</dbReference>
<feature type="region of interest" description="Disordered" evidence="8">
    <location>
        <begin position="1290"/>
        <end position="1342"/>
    </location>
</feature>
<evidence type="ECO:0000259" key="11">
    <source>
        <dbReference type="PROSITE" id="PS50259"/>
    </source>
</evidence>
<keyword evidence="4 9" id="KW-0472">Membrane</keyword>
<dbReference type="InterPro" id="IPR001660">
    <property type="entry name" value="SAM"/>
</dbReference>
<dbReference type="SMART" id="SM00454">
    <property type="entry name" value="SAM"/>
    <property type="match status" value="1"/>
</dbReference>
<evidence type="ECO:0000256" key="3">
    <source>
        <dbReference type="ARBA" id="ARBA00022989"/>
    </source>
</evidence>
<evidence type="ECO:0000256" key="6">
    <source>
        <dbReference type="PROSITE-ProRule" id="PRU00076"/>
    </source>
</evidence>
<sequence length="1433" mass="162083">MGLAATRRPEWARSARSCEAKATRRQSPRDGEDPFHNEPSAGTQFCSENKLERATVILTGGAWWSSVYNMWIAQILLEEQMQVPVKIENVDGGNTQFWEYDETKLDELDGRVYSWDALHLASSGSMDCSFGFKKVYASAPSDLERKGCTENCVPCAHAMLEVWPHGQEAMYRQYVLENKTVEDGGRLGVVGEFGWWATASELESEPTLASFRGMRDAQATSVFAQPLTFGQYCKRTYSEWQHIASDFNPFALDASVMSHFCHHFFDYAILAEHNVAYSALDDVLYHELRSDMLEKCATFSNTTVGIQFYNLCKEYWIVPDDLKYALPVAETQLIRQGYVSHEFLYRGFFVPKEEMVDGGALQSTACANSSLMESSPGVETWTAWNEDTFGADGYTRFQNFDTDIVQTHNLSLRAHNMRSDVHKTLELSGRMLQEHPDEAAPILVSVERPSSLFQRHKYSLDHEAWGGRTGESFRLQPVLLPEVRGSSCAADRRPYADRCESAVSPLRQDVECGYEPQILYKAFASELKSYAPEAYEFLRRFQLTRDHQEEILATNDFDAWYRDLAPPTRSRQIVCDWVRNNTHVWESWLPFTATKTRCLGEVVSPSNPDLVTECSGHGSCQSSSDDLALHPNAGECNCVPGYTGDDCSGLVDPSAINVEVGDPAFIVFSALQLLTLAYIETYRRVVKSHAMSSTVFQTANPFFVRLLLYSCALATIGVSLWASPLTKIHCMGRPLFIGGPFLVAQVTVYVKLHRKEARMAMNTENITEVVIPFSAFLLGLFVVWFVLFPPTVQEVRIADEPWHMYESCEYGSRQAAFEGLLLVSSMGLVVNNVKVAFELRHKPTYFNEGGHLVRTCALVAVFAPVTYMFSNILISPDELSKYIFNCSSSLVIVWITLFSLLHPKLRIHWFEPERNTLKAGLYHPTGDKSLALGDPVADIPRQLESEKLRSRSLSAGRAADVPRRGGVGSWLRSLGGMGQQRRDPERRAPAGLRNLTRRFTRMLTLKGSAGQQSVVPVNDHHRVHLENIDALEKIQEFPSEQVEVTQDPVDRHDPSKRSLAYRSPEMYIQLEKRIKVVLRENAELTKIIEEHRIDPITGEMDEDFMEALQRIESEHAERTRRLEREYAAEIDGLQLDRQEERAMLIRDKEQAVEALRREKHEAVLSLKQEQSVQAHKLVQLEKEAKSMADTMRGTLPELSHFLASFQLEQYEQGLRERGLDSTELLILASVEDLRAAGLKVGHVRKLQNVLRSMQSTAPKVVMPAVAGPARVPVAPTDGNERELVEKGLEMEEERQQRLEEDPEDKMHPRAKLKGIRKKNKKRQGQRRNPGWISNRDPATGKTYLIHPLTGETEWDDSLVGAETALDGVEIHEAFSSDESDRELLEQLKEEPVQEASPDPGTLAGRLSRLSTIRTKSHRGQKKGNNDNRDQDER</sequence>
<evidence type="ECO:0000256" key="4">
    <source>
        <dbReference type="ARBA" id="ARBA00023136"/>
    </source>
</evidence>
<dbReference type="InterPro" id="IPR050726">
    <property type="entry name" value="mGluR"/>
</dbReference>
<name>A0ABP0HDV8_9DINO</name>
<evidence type="ECO:0000256" key="7">
    <source>
        <dbReference type="SAM" id="Coils"/>
    </source>
</evidence>
<feature type="transmembrane region" description="Helical" evidence="9">
    <location>
        <begin position="851"/>
        <end position="870"/>
    </location>
</feature>
<reference evidence="12 13" key="1">
    <citation type="submission" date="2024-02" db="EMBL/GenBank/DDBJ databases">
        <authorList>
            <person name="Chen Y."/>
            <person name="Shah S."/>
            <person name="Dougan E. K."/>
            <person name="Thang M."/>
            <person name="Chan C."/>
        </authorList>
    </citation>
    <scope>NUCLEOTIDE SEQUENCE [LARGE SCALE GENOMIC DNA]</scope>
</reference>
<dbReference type="InterPro" id="IPR013761">
    <property type="entry name" value="SAM/pointed_sf"/>
</dbReference>
<dbReference type="PROSITE" id="PS50026">
    <property type="entry name" value="EGF_3"/>
    <property type="match status" value="1"/>
</dbReference>
<evidence type="ECO:0000256" key="2">
    <source>
        <dbReference type="ARBA" id="ARBA00022692"/>
    </source>
</evidence>
<feature type="compositionally biased region" description="Basic and acidic residues" evidence="8">
    <location>
        <begin position="1290"/>
        <end position="1307"/>
    </location>
</feature>
<evidence type="ECO:0000313" key="12">
    <source>
        <dbReference type="EMBL" id="CAK8987923.1"/>
    </source>
</evidence>
<dbReference type="Gene3D" id="2.10.25.10">
    <property type="entry name" value="Laminin"/>
    <property type="match status" value="1"/>
</dbReference>
<dbReference type="Pfam" id="PF07647">
    <property type="entry name" value="SAM_2"/>
    <property type="match status" value="1"/>
</dbReference>
<dbReference type="PANTHER" id="PTHR24060">
    <property type="entry name" value="METABOTROPIC GLUTAMATE RECEPTOR"/>
    <property type="match status" value="1"/>
</dbReference>
<keyword evidence="2 9" id="KW-0812">Transmembrane</keyword>
<comment type="caution">
    <text evidence="6">Lacks conserved residue(s) required for the propagation of feature annotation.</text>
</comment>
<evidence type="ECO:0000313" key="13">
    <source>
        <dbReference type="Proteomes" id="UP001642464"/>
    </source>
</evidence>
<dbReference type="PROSITE" id="PS01186">
    <property type="entry name" value="EGF_2"/>
    <property type="match status" value="1"/>
</dbReference>
<feature type="transmembrane region" description="Helical" evidence="9">
    <location>
        <begin position="773"/>
        <end position="792"/>
    </location>
</feature>
<comment type="subcellular location">
    <subcellularLocation>
        <location evidence="1">Membrane</location>
        <topology evidence="1">Multi-pass membrane protein</topology>
    </subcellularLocation>
</comment>
<feature type="transmembrane region" description="Helical" evidence="9">
    <location>
        <begin position="882"/>
        <end position="901"/>
    </location>
</feature>
<dbReference type="Gene3D" id="1.10.150.50">
    <property type="entry name" value="Transcription Factor, Ets-1"/>
    <property type="match status" value="1"/>
</dbReference>
<keyword evidence="5" id="KW-0325">Glycoprotein</keyword>
<evidence type="ECO:0000256" key="9">
    <source>
        <dbReference type="SAM" id="Phobius"/>
    </source>
</evidence>
<accession>A0ABP0HDV8</accession>
<feature type="region of interest" description="Disordered" evidence="8">
    <location>
        <begin position="1373"/>
        <end position="1433"/>
    </location>
</feature>
<dbReference type="EMBL" id="CAXAMM010000553">
    <property type="protein sequence ID" value="CAK8987923.1"/>
    <property type="molecule type" value="Genomic_DNA"/>
</dbReference>
<dbReference type="Pfam" id="PF00003">
    <property type="entry name" value="7tm_3"/>
    <property type="match status" value="1"/>
</dbReference>
<feature type="disulfide bond" evidence="6">
    <location>
        <begin position="638"/>
        <end position="647"/>
    </location>
</feature>
<keyword evidence="6" id="KW-0245">EGF-like domain</keyword>
<feature type="transmembrane region" description="Helical" evidence="9">
    <location>
        <begin position="663"/>
        <end position="681"/>
    </location>
</feature>